<dbReference type="Proteomes" id="UP000184368">
    <property type="component" value="Unassembled WGS sequence"/>
</dbReference>
<feature type="transmembrane region" description="Helical" evidence="5">
    <location>
        <begin position="203"/>
        <end position="221"/>
    </location>
</feature>
<dbReference type="Gene3D" id="1.20.120.1780">
    <property type="entry name" value="UbiA prenyltransferase"/>
    <property type="match status" value="1"/>
</dbReference>
<dbReference type="Pfam" id="PF01040">
    <property type="entry name" value="UbiA"/>
    <property type="match status" value="1"/>
</dbReference>
<evidence type="ECO:0000313" key="6">
    <source>
        <dbReference type="EMBL" id="SHE82409.1"/>
    </source>
</evidence>
<dbReference type="InterPro" id="IPR000537">
    <property type="entry name" value="UbiA_prenyltransferase"/>
</dbReference>
<keyword evidence="3 5" id="KW-1133">Transmembrane helix</keyword>
<reference evidence="6 7" key="1">
    <citation type="submission" date="2016-11" db="EMBL/GenBank/DDBJ databases">
        <authorList>
            <person name="Jaros S."/>
            <person name="Januszkiewicz K."/>
            <person name="Wedrychowicz H."/>
        </authorList>
    </citation>
    <scope>NUCLEOTIDE SEQUENCE [LARGE SCALE GENOMIC DNA]</scope>
    <source>
        <strain evidence="6 7">DSM 26897</strain>
    </source>
</reference>
<evidence type="ECO:0000256" key="2">
    <source>
        <dbReference type="ARBA" id="ARBA00022692"/>
    </source>
</evidence>
<keyword evidence="2 5" id="KW-0812">Transmembrane</keyword>
<feature type="transmembrane region" description="Helical" evidence="5">
    <location>
        <begin position="128"/>
        <end position="146"/>
    </location>
</feature>
<feature type="transmembrane region" description="Helical" evidence="5">
    <location>
        <begin position="227"/>
        <end position="247"/>
    </location>
</feature>
<sequence>MLHSSTLQLLRLHFSLFLLPVYLFALGEVAEVNWTKALVLGIILHGLVYPASNGYNSYMDRDETPIGGLAHPMQPTRQLFYTTLVLDTVSVMGALLFFDPVVALGILCYIIASRAYSWRGLRLKRYPLTGFAVVFIFQGAWIYALTQYAVVQHVHQPLSWMPLLTASLLIGALYPLTQVYQHEADLQDGVETISYKLGKRGSFVFSGFLFLLAAILLFIWYRQQHRLNEFFLFLLITLPVVLFFAWWMRKVWQDGSQANFTNSLRMNLMATGCTILYFSTLIYIHHFE</sequence>
<protein>
    <submittedName>
        <fullName evidence="6">1,4-dihydroxy-2-naphthoate octaprenyltransferase</fullName>
    </submittedName>
</protein>
<evidence type="ECO:0000313" key="7">
    <source>
        <dbReference type="Proteomes" id="UP000184368"/>
    </source>
</evidence>
<evidence type="ECO:0000256" key="4">
    <source>
        <dbReference type="ARBA" id="ARBA00023136"/>
    </source>
</evidence>
<gene>
    <name evidence="6" type="ORF">SAMN05444008_10374</name>
</gene>
<evidence type="ECO:0000256" key="1">
    <source>
        <dbReference type="ARBA" id="ARBA00004141"/>
    </source>
</evidence>
<dbReference type="RefSeq" id="WP_073040503.1">
    <property type="nucleotide sequence ID" value="NZ_FQUO01000003.1"/>
</dbReference>
<dbReference type="AlphaFoldDB" id="A0A1M4WMD3"/>
<proteinExistence type="predicted"/>
<feature type="transmembrane region" description="Helical" evidence="5">
    <location>
        <begin position="158"/>
        <end position="176"/>
    </location>
</feature>
<dbReference type="STRING" id="1302690.BUE76_07025"/>
<dbReference type="OrthoDB" id="665023at2"/>
<evidence type="ECO:0000256" key="5">
    <source>
        <dbReference type="SAM" id="Phobius"/>
    </source>
</evidence>
<keyword evidence="6" id="KW-0808">Transferase</keyword>
<evidence type="ECO:0000256" key="3">
    <source>
        <dbReference type="ARBA" id="ARBA00022989"/>
    </source>
</evidence>
<name>A0A1M4WMD3_9BACT</name>
<feature type="transmembrane region" description="Helical" evidence="5">
    <location>
        <begin position="12"/>
        <end position="30"/>
    </location>
</feature>
<feature type="transmembrane region" description="Helical" evidence="5">
    <location>
        <begin position="268"/>
        <end position="286"/>
    </location>
</feature>
<dbReference type="EMBL" id="FQUO01000003">
    <property type="protein sequence ID" value="SHE82409.1"/>
    <property type="molecule type" value="Genomic_DNA"/>
</dbReference>
<organism evidence="6 7">
    <name type="scientific">Cnuella takakiae</name>
    <dbReference type="NCBI Taxonomy" id="1302690"/>
    <lineage>
        <taxon>Bacteria</taxon>
        <taxon>Pseudomonadati</taxon>
        <taxon>Bacteroidota</taxon>
        <taxon>Chitinophagia</taxon>
        <taxon>Chitinophagales</taxon>
        <taxon>Chitinophagaceae</taxon>
        <taxon>Cnuella</taxon>
    </lineage>
</organism>
<dbReference type="GO" id="GO:0016020">
    <property type="term" value="C:membrane"/>
    <property type="evidence" value="ECO:0007669"/>
    <property type="project" value="UniProtKB-SubCell"/>
</dbReference>
<comment type="subcellular location">
    <subcellularLocation>
        <location evidence="1">Membrane</location>
        <topology evidence="1">Multi-pass membrane protein</topology>
    </subcellularLocation>
</comment>
<accession>A0A1M4WMD3</accession>
<keyword evidence="7" id="KW-1185">Reference proteome</keyword>
<feature type="transmembrane region" description="Helical" evidence="5">
    <location>
        <begin position="91"/>
        <end position="116"/>
    </location>
</feature>
<dbReference type="GO" id="GO:0016765">
    <property type="term" value="F:transferase activity, transferring alkyl or aryl (other than methyl) groups"/>
    <property type="evidence" value="ECO:0007669"/>
    <property type="project" value="InterPro"/>
</dbReference>
<keyword evidence="4 5" id="KW-0472">Membrane</keyword>
<feature type="transmembrane region" description="Helical" evidence="5">
    <location>
        <begin position="37"/>
        <end position="55"/>
    </location>
</feature>